<dbReference type="GeneID" id="20242866"/>
<evidence type="ECO:0000313" key="3">
    <source>
        <dbReference type="Proteomes" id="UP000030746"/>
    </source>
</evidence>
<dbReference type="CTD" id="20242866"/>
<reference evidence="2 3" key="1">
    <citation type="journal article" date="2013" name="Nature">
        <title>Insights into bilaterian evolution from three spiralian genomes.</title>
        <authorList>
            <person name="Simakov O."/>
            <person name="Marletaz F."/>
            <person name="Cho S.J."/>
            <person name="Edsinger-Gonzales E."/>
            <person name="Havlak P."/>
            <person name="Hellsten U."/>
            <person name="Kuo D.H."/>
            <person name="Larsson T."/>
            <person name="Lv J."/>
            <person name="Arendt D."/>
            <person name="Savage R."/>
            <person name="Osoegawa K."/>
            <person name="de Jong P."/>
            <person name="Grimwood J."/>
            <person name="Chapman J.A."/>
            <person name="Shapiro H."/>
            <person name="Aerts A."/>
            <person name="Otillar R.P."/>
            <person name="Terry A.Y."/>
            <person name="Boore J.L."/>
            <person name="Grigoriev I.V."/>
            <person name="Lindberg D.R."/>
            <person name="Seaver E.C."/>
            <person name="Weisblat D.A."/>
            <person name="Putnam N.H."/>
            <person name="Rokhsar D.S."/>
        </authorList>
    </citation>
    <scope>NUCLEOTIDE SEQUENCE [LARGE SCALE GENOMIC DNA]</scope>
</reference>
<dbReference type="EMBL" id="KB201402">
    <property type="protein sequence ID" value="ESO96688.1"/>
    <property type="molecule type" value="Genomic_DNA"/>
</dbReference>
<sequence>MRATFADMNWKVLAGVLLVLYVSVTTTKEIRDTASNIQNGLSVAKELGDFIVAKNFNNVIGKLATAVTPYLGIVGPFVSFIMGFLGQSESAELKSIKRLYKEVDNRFDKVDLEFDEVKYLFDWSKIEQYSSAEQNINAVNTDLEYIYTFSTGVLKTVTSTFVDNFNTVYQDSGTILYDGIMNEGQVFGDGLFSAVVKQTKYNRGKSQTFMLGLLKLLMKAAKLELTYHQLKGHTAALHDYQNLWSTRFTHIRSKMMSTDNYIVNHHHT</sequence>
<dbReference type="OrthoDB" id="6056206at2759"/>
<evidence type="ECO:0000256" key="1">
    <source>
        <dbReference type="SAM" id="SignalP"/>
    </source>
</evidence>
<protein>
    <submittedName>
        <fullName evidence="2">Uncharacterized protein</fullName>
    </submittedName>
</protein>
<feature type="signal peptide" evidence="1">
    <location>
        <begin position="1"/>
        <end position="27"/>
    </location>
</feature>
<dbReference type="AlphaFoldDB" id="V3ZYS2"/>
<organism evidence="2 3">
    <name type="scientific">Lottia gigantea</name>
    <name type="common">Giant owl limpet</name>
    <dbReference type="NCBI Taxonomy" id="225164"/>
    <lineage>
        <taxon>Eukaryota</taxon>
        <taxon>Metazoa</taxon>
        <taxon>Spiralia</taxon>
        <taxon>Lophotrochozoa</taxon>
        <taxon>Mollusca</taxon>
        <taxon>Gastropoda</taxon>
        <taxon>Patellogastropoda</taxon>
        <taxon>Lottioidea</taxon>
        <taxon>Lottiidae</taxon>
        <taxon>Lottia</taxon>
    </lineage>
</organism>
<name>V3ZYS2_LOTGI</name>
<dbReference type="HOGENOM" id="CLU_1035426_0_0_1"/>
<keyword evidence="1" id="KW-0732">Signal</keyword>
<dbReference type="KEGG" id="lgi:LOTGIDRAFT_174730"/>
<gene>
    <name evidence="2" type="ORF">LOTGIDRAFT_174730</name>
</gene>
<dbReference type="RefSeq" id="XP_009052617.1">
    <property type="nucleotide sequence ID" value="XM_009054369.1"/>
</dbReference>
<proteinExistence type="predicted"/>
<dbReference type="Proteomes" id="UP000030746">
    <property type="component" value="Unassembled WGS sequence"/>
</dbReference>
<keyword evidence="3" id="KW-1185">Reference proteome</keyword>
<feature type="chain" id="PRO_5004716406" evidence="1">
    <location>
        <begin position="28"/>
        <end position="268"/>
    </location>
</feature>
<accession>V3ZYS2</accession>
<evidence type="ECO:0000313" key="2">
    <source>
        <dbReference type="EMBL" id="ESO96688.1"/>
    </source>
</evidence>